<evidence type="ECO:0000313" key="2">
    <source>
        <dbReference type="Proteomes" id="UP000032076"/>
    </source>
</evidence>
<accession>A0A0D0F7C0</accession>
<dbReference type="EMBL" id="JXLU01000054">
    <property type="protein sequence ID" value="KIO73245.1"/>
    <property type="molecule type" value="Genomic_DNA"/>
</dbReference>
<evidence type="ECO:0000313" key="1">
    <source>
        <dbReference type="EMBL" id="KIO73245.1"/>
    </source>
</evidence>
<sequence length="39" mass="4254">MGASVLEKSMVKRLSGTFPQAVFILENKRGGWKARDSAS</sequence>
<organism evidence="1 2">
    <name type="scientific">Caldibacillus thermoamylovorans</name>
    <dbReference type="NCBI Taxonomy" id="35841"/>
    <lineage>
        <taxon>Bacteria</taxon>
        <taxon>Bacillati</taxon>
        <taxon>Bacillota</taxon>
        <taxon>Bacilli</taxon>
        <taxon>Bacillales</taxon>
        <taxon>Bacillaceae</taxon>
        <taxon>Caldibacillus</taxon>
    </lineage>
</organism>
<dbReference type="Proteomes" id="UP000032076">
    <property type="component" value="Unassembled WGS sequence"/>
</dbReference>
<reference evidence="1 2" key="1">
    <citation type="submission" date="2015-01" db="EMBL/GenBank/DDBJ databases">
        <title>Draft Genome Sequences of Four Bacillus thermoamylovorans Strains, Isolated From Food Products.</title>
        <authorList>
            <person name="Krawcyk A.O."/>
            <person name="Berendsen E.M."/>
            <person name="Eijlander R.T."/>
            <person name="de Jong A."/>
            <person name="Wells-Bennik M."/>
            <person name="Kuipers O.P."/>
        </authorList>
    </citation>
    <scope>NUCLEOTIDE SEQUENCE [LARGE SCALE GENOMIC DNA]</scope>
    <source>
        <strain evidence="1 2">B4167</strain>
    </source>
</reference>
<gene>
    <name evidence="1" type="ORF">B4167_2291</name>
</gene>
<dbReference type="AlphaFoldDB" id="A0A0D0F7C0"/>
<name>A0A0D0F7C0_9BACI</name>
<proteinExistence type="predicted"/>
<protein>
    <submittedName>
        <fullName evidence="1">Uncharacterized protein</fullName>
    </submittedName>
</protein>
<comment type="caution">
    <text evidence="1">The sequence shown here is derived from an EMBL/GenBank/DDBJ whole genome shotgun (WGS) entry which is preliminary data.</text>
</comment>